<dbReference type="EMBL" id="CP023525">
    <property type="protein sequence ID" value="ATF93535.1"/>
    <property type="molecule type" value="Genomic_DNA"/>
</dbReference>
<dbReference type="AlphaFoldDB" id="A0A291E0D5"/>
<organism evidence="1 2">
    <name type="scientific">Cedecea neteri</name>
    <dbReference type="NCBI Taxonomy" id="158822"/>
    <lineage>
        <taxon>Bacteria</taxon>
        <taxon>Pseudomonadati</taxon>
        <taxon>Pseudomonadota</taxon>
        <taxon>Gammaproteobacteria</taxon>
        <taxon>Enterobacterales</taxon>
        <taxon>Enterobacteriaceae</taxon>
        <taxon>Cedecea</taxon>
    </lineage>
</organism>
<name>A0A291E0D5_9ENTR</name>
<protein>
    <submittedName>
        <fullName evidence="1">Type III secretion protein HrpD</fullName>
    </submittedName>
</protein>
<gene>
    <name evidence="1" type="ORF">CO704_16160</name>
</gene>
<reference evidence="1 2" key="1">
    <citation type="submission" date="2017-09" db="EMBL/GenBank/DDBJ databases">
        <title>FDA dAtabase for Regulatory Grade micrObial Sequences (FDA-ARGOS): Supporting development and validation of Infectious Disease Dx tests.</title>
        <authorList>
            <person name="Minogue T."/>
            <person name="Wolcott M."/>
            <person name="Wasieloski L."/>
            <person name="Aguilar W."/>
            <person name="Moore D."/>
            <person name="Tallon L."/>
            <person name="Sadzewicz L."/>
            <person name="Ott S."/>
            <person name="Zhao X."/>
            <person name="Nagaraj S."/>
            <person name="Vavikolanu K."/>
            <person name="Aluvathingal J."/>
            <person name="Nadendla S."/>
            <person name="Sichtig H."/>
        </authorList>
    </citation>
    <scope>NUCLEOTIDE SEQUENCE [LARGE SCALE GENOMIC DNA]</scope>
    <source>
        <strain evidence="1 2">FDAARGOS_392</strain>
    </source>
</reference>
<evidence type="ECO:0000313" key="1">
    <source>
        <dbReference type="EMBL" id="ATF93535.1"/>
    </source>
</evidence>
<accession>A0A291E0D5</accession>
<dbReference type="Proteomes" id="UP000217979">
    <property type="component" value="Chromosome"/>
</dbReference>
<evidence type="ECO:0000313" key="2">
    <source>
        <dbReference type="Proteomes" id="UP000217979"/>
    </source>
</evidence>
<proteinExistence type="predicted"/>
<dbReference type="RefSeq" id="WP_061278651.1">
    <property type="nucleotide sequence ID" value="NZ_CP023525.1"/>
</dbReference>
<sequence length="205" mass="23275">MVAWDNTLAEKWLRWWQEEFWRQADASWFGLPWFSLDEARRQSLMLKSPQAVPAMLALEESLPETPDARLLALVSLGSAQRETLFALVAEVCQPGSGAGPLEAPQRIWCERLTRGLRPGVWLPASLSFHEEPKLAVLCLLRPILTPAAWQRLRFSFPQAVILRCEAWLADDPAPPLNRLQALWDGAIWQAQRAPTPALNDFSREQ</sequence>